<evidence type="ECO:0000256" key="3">
    <source>
        <dbReference type="ARBA" id="ARBA00022840"/>
    </source>
</evidence>
<dbReference type="InterPro" id="IPR001977">
    <property type="entry name" value="Depp_CoAkinase"/>
</dbReference>
<accession>A0A0G3I8S5</accession>
<dbReference type="InterPro" id="IPR027417">
    <property type="entry name" value="P-loop_NTPase"/>
</dbReference>
<proteinExistence type="inferred from homology"/>
<dbReference type="NCBIfam" id="TIGR00152">
    <property type="entry name" value="dephospho-CoA kinase"/>
    <property type="match status" value="1"/>
</dbReference>
<dbReference type="PANTHER" id="PTHR10695">
    <property type="entry name" value="DEPHOSPHO-COA KINASE-RELATED"/>
    <property type="match status" value="1"/>
</dbReference>
<dbReference type="GO" id="GO:0004140">
    <property type="term" value="F:dephospho-CoA kinase activity"/>
    <property type="evidence" value="ECO:0007669"/>
    <property type="project" value="UniProtKB-UniRule"/>
</dbReference>
<dbReference type="OrthoDB" id="9812943at2"/>
<dbReference type="GO" id="GO:0005737">
    <property type="term" value="C:cytoplasm"/>
    <property type="evidence" value="ECO:0007669"/>
    <property type="project" value="UniProtKB-SubCell"/>
</dbReference>
<dbReference type="PANTHER" id="PTHR10695:SF46">
    <property type="entry name" value="BIFUNCTIONAL COENZYME A SYNTHASE-RELATED"/>
    <property type="match status" value="1"/>
</dbReference>
<dbReference type="SUPFAM" id="SSF52540">
    <property type="entry name" value="P-loop containing nucleoside triphosphate hydrolases"/>
    <property type="match status" value="1"/>
</dbReference>
<comment type="pathway">
    <text evidence="5">Cofactor biosynthesis; coenzyme A biosynthesis; CoA from (R)-pantothenate: step 5/5.</text>
</comment>
<dbReference type="AlphaFoldDB" id="A0A0G3I8S5"/>
<evidence type="ECO:0000313" key="7">
    <source>
        <dbReference type="EMBL" id="AKK20157.1"/>
    </source>
</evidence>
<keyword evidence="4 5" id="KW-0173">Coenzyme A biosynthesis</keyword>
<evidence type="ECO:0000256" key="4">
    <source>
        <dbReference type="ARBA" id="ARBA00022993"/>
    </source>
</evidence>
<keyword evidence="2 5" id="KW-0547">Nucleotide-binding</keyword>
<evidence type="ECO:0000313" key="8">
    <source>
        <dbReference type="Proteomes" id="UP000035503"/>
    </source>
</evidence>
<dbReference type="Proteomes" id="UP000035503">
    <property type="component" value="Chromosome"/>
</dbReference>
<evidence type="ECO:0000256" key="6">
    <source>
        <dbReference type="NCBIfam" id="TIGR00152"/>
    </source>
</evidence>
<dbReference type="EC" id="2.7.1.24" evidence="5 6"/>
<gene>
    <name evidence="5" type="primary">coaE</name>
    <name evidence="7" type="ORF">G293_02625</name>
</gene>
<dbReference type="HAMAP" id="MF_00376">
    <property type="entry name" value="Dephospho_CoA_kinase"/>
    <property type="match status" value="1"/>
</dbReference>
<dbReference type="GO" id="GO:0005524">
    <property type="term" value="F:ATP binding"/>
    <property type="evidence" value="ECO:0007669"/>
    <property type="project" value="UniProtKB-UniRule"/>
</dbReference>
<feature type="binding site" evidence="5">
    <location>
        <begin position="11"/>
        <end position="16"/>
    </location>
    <ligand>
        <name>ATP</name>
        <dbReference type="ChEBI" id="CHEBI:30616"/>
    </ligand>
</feature>
<comment type="function">
    <text evidence="5">Catalyzes the phosphorylation of the 3'-hydroxyl group of dephosphocoenzyme A to form coenzyme A.</text>
</comment>
<evidence type="ECO:0000256" key="5">
    <source>
        <dbReference type="HAMAP-Rule" id="MF_00376"/>
    </source>
</evidence>
<protein>
    <recommendedName>
        <fullName evidence="5 6">Dephospho-CoA kinase</fullName>
        <ecNumber evidence="5 6">2.7.1.24</ecNumber>
    </recommendedName>
    <alternativeName>
        <fullName evidence="5">Dephosphocoenzyme A kinase</fullName>
    </alternativeName>
</protein>
<dbReference type="KEGG" id="lau:G293_02625"/>
<keyword evidence="5" id="KW-0963">Cytoplasm</keyword>
<dbReference type="PROSITE" id="PS51219">
    <property type="entry name" value="DPCK"/>
    <property type="match status" value="1"/>
</dbReference>
<dbReference type="GO" id="GO:0015937">
    <property type="term" value="P:coenzyme A biosynthetic process"/>
    <property type="evidence" value="ECO:0007669"/>
    <property type="project" value="UniProtKB-UniRule"/>
</dbReference>
<name>A0A0G3I8S5_LIBAF</name>
<evidence type="ECO:0000256" key="2">
    <source>
        <dbReference type="ARBA" id="ARBA00022741"/>
    </source>
</evidence>
<comment type="similarity">
    <text evidence="1 5">Belongs to the CoaE family.</text>
</comment>
<keyword evidence="5 7" id="KW-0418">Kinase</keyword>
<sequence>MLIIGLTGSIGTGKTTVAEFLKKQKIPVISSDDIVNHLYHHEAVDVIGNIFPGSIQNNKVNKAYLLEILHKSPEKLEILEKIVHPMVRMHEKKILYEMFYRGEKIVFFDIPLLFEKKKEYLFDAIIVVTCSFETQRKRVLSRKKHTEENFFFILSKQMNEKDRISRADYVINTEGKVEVIEKEIQKILRHIVRVNNSKKNNA</sequence>
<keyword evidence="5" id="KW-0808">Transferase</keyword>
<organism evidence="7 8">
    <name type="scientific">Candidatus Liberibacter africanus PTSAPSY</name>
    <dbReference type="NCBI Taxonomy" id="1277257"/>
    <lineage>
        <taxon>Bacteria</taxon>
        <taxon>Pseudomonadati</taxon>
        <taxon>Pseudomonadota</taxon>
        <taxon>Alphaproteobacteria</taxon>
        <taxon>Hyphomicrobiales</taxon>
        <taxon>Rhizobiaceae</taxon>
        <taxon>Liberibacter</taxon>
    </lineage>
</organism>
<evidence type="ECO:0000256" key="1">
    <source>
        <dbReference type="ARBA" id="ARBA00009018"/>
    </source>
</evidence>
<dbReference type="PATRIC" id="fig|1277257.4.peg.566"/>
<dbReference type="RefSeq" id="WP_047264187.1">
    <property type="nucleotide sequence ID" value="NZ_CP004021.1"/>
</dbReference>
<comment type="catalytic activity">
    <reaction evidence="5">
        <text>3'-dephospho-CoA + ATP = ADP + CoA + H(+)</text>
        <dbReference type="Rhea" id="RHEA:18245"/>
        <dbReference type="ChEBI" id="CHEBI:15378"/>
        <dbReference type="ChEBI" id="CHEBI:30616"/>
        <dbReference type="ChEBI" id="CHEBI:57287"/>
        <dbReference type="ChEBI" id="CHEBI:57328"/>
        <dbReference type="ChEBI" id="CHEBI:456216"/>
        <dbReference type="EC" id="2.7.1.24"/>
    </reaction>
</comment>
<keyword evidence="3 5" id="KW-0067">ATP-binding</keyword>
<reference evidence="7 8" key="1">
    <citation type="journal article" date="2015" name="Genome Announc.">
        <title>Complete Genome Sequence of 'Candidatus Liberibacter africanus,' a Bacterium Associated with Citrus Huanglongbing.</title>
        <authorList>
            <person name="Lin H."/>
            <person name="Pietersen G."/>
            <person name="Han C."/>
            <person name="Read D.A."/>
            <person name="Lou B."/>
            <person name="Gupta G."/>
            <person name="Civerolo E.L."/>
        </authorList>
    </citation>
    <scope>NUCLEOTIDE SEQUENCE [LARGE SCALE GENOMIC DNA]</scope>
    <source>
        <strain evidence="7 8">PTSAPSY</strain>
    </source>
</reference>
<dbReference type="UniPathway" id="UPA00241">
    <property type="reaction ID" value="UER00356"/>
</dbReference>
<dbReference type="CDD" id="cd02022">
    <property type="entry name" value="DPCK"/>
    <property type="match status" value="1"/>
</dbReference>
<dbReference type="EMBL" id="CP004021">
    <property type="protein sequence ID" value="AKK20157.1"/>
    <property type="molecule type" value="Genomic_DNA"/>
</dbReference>
<dbReference type="STRING" id="1277257.G293_02625"/>
<dbReference type="Gene3D" id="3.40.50.300">
    <property type="entry name" value="P-loop containing nucleotide triphosphate hydrolases"/>
    <property type="match status" value="1"/>
</dbReference>
<dbReference type="Pfam" id="PF01121">
    <property type="entry name" value="CoaE"/>
    <property type="match status" value="1"/>
</dbReference>
<keyword evidence="8" id="KW-1185">Reference proteome</keyword>
<comment type="subcellular location">
    <subcellularLocation>
        <location evidence="5">Cytoplasm</location>
    </subcellularLocation>
</comment>